<comment type="similarity">
    <text evidence="16">Belongs to the cation transport ATPase (P-type) (TC 3.A.3) family. Type IA subfamily.</text>
</comment>
<keyword evidence="15 16" id="KW-0472">Membrane</keyword>
<feature type="transmembrane region" description="Helical" evidence="16">
    <location>
        <begin position="577"/>
        <end position="596"/>
    </location>
</feature>
<dbReference type="PANTHER" id="PTHR43743:SF1">
    <property type="entry name" value="POTASSIUM-TRANSPORTING ATPASE ATP-BINDING SUBUNIT"/>
    <property type="match status" value="1"/>
</dbReference>
<comment type="catalytic activity">
    <reaction evidence="16">
        <text>K(+)(out) + ATP + H2O = K(+)(in) + ADP + phosphate + H(+)</text>
        <dbReference type="Rhea" id="RHEA:16777"/>
        <dbReference type="ChEBI" id="CHEBI:15377"/>
        <dbReference type="ChEBI" id="CHEBI:15378"/>
        <dbReference type="ChEBI" id="CHEBI:29103"/>
        <dbReference type="ChEBI" id="CHEBI:30616"/>
        <dbReference type="ChEBI" id="CHEBI:43474"/>
        <dbReference type="ChEBI" id="CHEBI:456216"/>
        <dbReference type="EC" id="7.2.2.6"/>
    </reaction>
</comment>
<dbReference type="OrthoDB" id="7059309at2"/>
<evidence type="ECO:0000256" key="11">
    <source>
        <dbReference type="ARBA" id="ARBA00022958"/>
    </source>
</evidence>
<reference evidence="18 19" key="1">
    <citation type="submission" date="2018-08" db="EMBL/GenBank/DDBJ databases">
        <title>Sequencing the genomes of 1000 actinobacteria strains.</title>
        <authorList>
            <person name="Klenk H.-P."/>
        </authorList>
    </citation>
    <scope>NUCLEOTIDE SEQUENCE [LARGE SCALE GENOMIC DNA]</scope>
    <source>
        <strain evidence="18 19">DSM 22967</strain>
    </source>
</reference>
<dbReference type="NCBIfam" id="TIGR01494">
    <property type="entry name" value="ATPase_P-type"/>
    <property type="match status" value="2"/>
</dbReference>
<feature type="transmembrane region" description="Helical" evidence="16">
    <location>
        <begin position="27"/>
        <end position="46"/>
    </location>
</feature>
<dbReference type="Pfam" id="PF00702">
    <property type="entry name" value="Hydrolase"/>
    <property type="match status" value="1"/>
</dbReference>
<dbReference type="Pfam" id="PF00122">
    <property type="entry name" value="E1-E2_ATPase"/>
    <property type="match status" value="1"/>
</dbReference>
<feature type="binding site" evidence="16">
    <location>
        <position position="334"/>
    </location>
    <ligand>
        <name>ATP</name>
        <dbReference type="ChEBI" id="CHEBI:30616"/>
    </ligand>
</feature>
<evidence type="ECO:0000256" key="9">
    <source>
        <dbReference type="ARBA" id="ARBA00022840"/>
    </source>
</evidence>
<feature type="binding site" evidence="16">
    <location>
        <position position="511"/>
    </location>
    <ligand>
        <name>Mg(2+)</name>
        <dbReference type="ChEBI" id="CHEBI:18420"/>
    </ligand>
</feature>
<evidence type="ECO:0000256" key="1">
    <source>
        <dbReference type="ARBA" id="ARBA00004651"/>
    </source>
</evidence>
<dbReference type="RefSeq" id="WP_115923896.1">
    <property type="nucleotide sequence ID" value="NZ_QTUA01000001.1"/>
</dbReference>
<dbReference type="HAMAP" id="MF_00285">
    <property type="entry name" value="KdpB"/>
    <property type="match status" value="1"/>
</dbReference>
<evidence type="ECO:0000256" key="6">
    <source>
        <dbReference type="ARBA" id="ARBA00022692"/>
    </source>
</evidence>
<feature type="binding site" evidence="16">
    <location>
        <position position="515"/>
    </location>
    <ligand>
        <name>Mg(2+)</name>
        <dbReference type="ChEBI" id="CHEBI:18420"/>
    </ligand>
</feature>
<dbReference type="PROSITE" id="PS00154">
    <property type="entry name" value="ATPASE_E1_E2"/>
    <property type="match status" value="1"/>
</dbReference>
<dbReference type="InterPro" id="IPR044492">
    <property type="entry name" value="P_typ_ATPase_HD_dom"/>
</dbReference>
<dbReference type="InterPro" id="IPR059000">
    <property type="entry name" value="ATPase_P-type_domA"/>
</dbReference>
<feature type="transmembrane region" description="Helical" evidence="16">
    <location>
        <begin position="647"/>
        <end position="672"/>
    </location>
</feature>
<dbReference type="GO" id="GO:0008556">
    <property type="term" value="F:P-type potassium transmembrane transporter activity"/>
    <property type="evidence" value="ECO:0007669"/>
    <property type="project" value="UniProtKB-UniRule"/>
</dbReference>
<keyword evidence="4 16" id="KW-0633">Potassium transport</keyword>
<dbReference type="InterPro" id="IPR023299">
    <property type="entry name" value="ATPase_P-typ_cyto_dom_N"/>
</dbReference>
<dbReference type="GO" id="GO:0016887">
    <property type="term" value="F:ATP hydrolysis activity"/>
    <property type="evidence" value="ECO:0007669"/>
    <property type="project" value="InterPro"/>
</dbReference>
<feature type="transmembrane region" description="Helical" evidence="16">
    <location>
        <begin position="52"/>
        <end position="72"/>
    </location>
</feature>
<evidence type="ECO:0000256" key="13">
    <source>
        <dbReference type="ARBA" id="ARBA00022989"/>
    </source>
</evidence>
<dbReference type="GO" id="GO:0005524">
    <property type="term" value="F:ATP binding"/>
    <property type="evidence" value="ECO:0007669"/>
    <property type="project" value="UniProtKB-UniRule"/>
</dbReference>
<dbReference type="PANTHER" id="PTHR43743">
    <property type="entry name" value="POTASSIUM-TRANSPORTING ATPASE ATP-BINDING SUBUNIT"/>
    <property type="match status" value="1"/>
</dbReference>
<feature type="binding site" evidence="16">
    <location>
        <begin position="364"/>
        <end position="371"/>
    </location>
    <ligand>
        <name>ATP</name>
        <dbReference type="ChEBI" id="CHEBI:30616"/>
    </ligand>
</feature>
<evidence type="ECO:0000256" key="15">
    <source>
        <dbReference type="ARBA" id="ARBA00023136"/>
    </source>
</evidence>
<keyword evidence="2 16" id="KW-0813">Transport</keyword>
<sequence length="676" mass="70499">MNADPRLLHTAHEALPQALSKLDPRHLVRTPVIFVVWIGSVLTTVLSVLHPSVFSIAVAAWLWLTIVFANLAEAVAEGRGKAQAESLRRTRTESVAHRLVSGSADGAIEQVPGTTLRVGDRVVVEAGQVIPGDGDVVEGVASVDESAITGESAPVIRESGGDRCAVTGGTTVLSDRIVVQITSKPGETFVDRMIALVEGAQRQKTPNEIALGILLTALTLIFVLAVSMIQPMASYSGHDVSVVVLVALLVCLIPTTIGALLSAIGIAGMDRLVQHNVLAMSGRAVEAAGDVSTLLLDKTGTITYGNRRACEFVPVTGAEQAELVQAAYLSSLADETPEGRSIVELALAQGASAQTVERGITVPFTAQTRMSGVDLPDGAAVRKGAGTAVGGWLAEHGARLDDDTQATIDRIAGDGGTPLVVGCSGAHGAARALGVVHLKDVVKPGMRERFDELRHMGIRTVMITGDNPLTAASIAAEAGVDDFLAEATPEDKMRLIKAEQEGGRLVAMTGDGTNDAPALAQADVGVAMNTGTSAAKEAGNMVDLDSDPTKLIDIVGIGKQLLITRGALTTFSIANDIAKYFAIIPAMFVPIFPGLARLDVMRLHSPESAMLSAVIFNALIIVALIPLSLRGVRYRALNATALLRRNLLIYGLGGVVAPFVGIKLIDLLVGLLPGLK</sequence>
<evidence type="ECO:0000256" key="10">
    <source>
        <dbReference type="ARBA" id="ARBA00022842"/>
    </source>
</evidence>
<feature type="transmembrane region" description="Helical" evidence="16">
    <location>
        <begin position="608"/>
        <end position="627"/>
    </location>
</feature>
<keyword evidence="5 16" id="KW-0597">Phosphoprotein</keyword>
<dbReference type="Proteomes" id="UP000256253">
    <property type="component" value="Unassembled WGS sequence"/>
</dbReference>
<feature type="binding site" evidence="16">
    <location>
        <position position="338"/>
    </location>
    <ligand>
        <name>ATP</name>
        <dbReference type="ChEBI" id="CHEBI:30616"/>
    </ligand>
</feature>
<feature type="active site" description="4-aspartylphosphate intermediate" evidence="16">
    <location>
        <position position="297"/>
    </location>
</feature>
<gene>
    <name evidence="16" type="primary">kdpB</name>
    <name evidence="18" type="ORF">DFJ65_3248</name>
</gene>
<comment type="subunit">
    <text evidence="16">The system is composed of three essential subunits: KdpA, KdpB and KdpC.</text>
</comment>
<comment type="subcellular location">
    <subcellularLocation>
        <location evidence="1 16">Cell membrane</location>
        <topology evidence="1 16">Multi-pass membrane protein</topology>
    </subcellularLocation>
</comment>
<dbReference type="SUPFAM" id="SSF81653">
    <property type="entry name" value="Calcium ATPase, transduction domain A"/>
    <property type="match status" value="1"/>
</dbReference>
<keyword evidence="11 16" id="KW-0630">Potassium</keyword>
<dbReference type="InterPro" id="IPR018303">
    <property type="entry name" value="ATPase_P-typ_P_site"/>
</dbReference>
<keyword evidence="8 16" id="KW-0547">Nucleotide-binding</keyword>
<dbReference type="PRINTS" id="PR00119">
    <property type="entry name" value="CATATPASE"/>
</dbReference>
<dbReference type="InterPro" id="IPR008250">
    <property type="entry name" value="ATPase_P-typ_transduc_dom_A_sf"/>
</dbReference>
<dbReference type="InterPro" id="IPR023214">
    <property type="entry name" value="HAD_sf"/>
</dbReference>
<dbReference type="NCBIfam" id="TIGR01497">
    <property type="entry name" value="kdpB"/>
    <property type="match status" value="1"/>
</dbReference>
<evidence type="ECO:0000256" key="2">
    <source>
        <dbReference type="ARBA" id="ARBA00022448"/>
    </source>
</evidence>
<evidence type="ECO:0000256" key="3">
    <source>
        <dbReference type="ARBA" id="ARBA00022475"/>
    </source>
</evidence>
<evidence type="ECO:0000313" key="18">
    <source>
        <dbReference type="EMBL" id="REF32151.1"/>
    </source>
</evidence>
<dbReference type="GO" id="GO:0005886">
    <property type="term" value="C:plasma membrane"/>
    <property type="evidence" value="ECO:0007669"/>
    <property type="project" value="UniProtKB-SubCell"/>
</dbReference>
<organism evidence="18 19">
    <name type="scientific">Calidifontibacter indicus</name>
    <dbReference type="NCBI Taxonomy" id="419650"/>
    <lineage>
        <taxon>Bacteria</taxon>
        <taxon>Bacillati</taxon>
        <taxon>Actinomycetota</taxon>
        <taxon>Actinomycetes</taxon>
        <taxon>Micrococcales</taxon>
        <taxon>Dermacoccaceae</taxon>
        <taxon>Calidifontibacter</taxon>
    </lineage>
</organism>
<keyword evidence="7 16" id="KW-0479">Metal-binding</keyword>
<dbReference type="InterPro" id="IPR001757">
    <property type="entry name" value="P_typ_ATPase"/>
</dbReference>
<dbReference type="SUPFAM" id="SSF56784">
    <property type="entry name" value="HAD-like"/>
    <property type="match status" value="1"/>
</dbReference>
<evidence type="ECO:0000256" key="7">
    <source>
        <dbReference type="ARBA" id="ARBA00022723"/>
    </source>
</evidence>
<dbReference type="InterPro" id="IPR036412">
    <property type="entry name" value="HAD-like_sf"/>
</dbReference>
<dbReference type="Gene3D" id="3.40.1110.10">
    <property type="entry name" value="Calcium-transporting ATPase, cytoplasmic domain N"/>
    <property type="match status" value="1"/>
</dbReference>
<dbReference type="EC" id="7.2.2.6" evidence="16"/>
<evidence type="ECO:0000256" key="14">
    <source>
        <dbReference type="ARBA" id="ARBA00023065"/>
    </source>
</evidence>
<dbReference type="AlphaFoldDB" id="A0A3D9V4Q8"/>
<proteinExistence type="inferred from homology"/>
<dbReference type="Gene3D" id="2.70.150.10">
    <property type="entry name" value="Calcium-transporting ATPase, cytoplasmic transduction domain A"/>
    <property type="match status" value="1"/>
</dbReference>
<evidence type="ECO:0000259" key="17">
    <source>
        <dbReference type="Pfam" id="PF00122"/>
    </source>
</evidence>
<feature type="transmembrane region" description="Helical" evidence="16">
    <location>
        <begin position="242"/>
        <end position="266"/>
    </location>
</feature>
<protein>
    <recommendedName>
        <fullName evidence="16">Potassium-transporting ATPase ATP-binding subunit</fullName>
        <ecNumber evidence="16">7.2.2.6</ecNumber>
    </recommendedName>
    <alternativeName>
        <fullName evidence="16">ATP phosphohydrolase [potassium-transporting] B chain</fullName>
    </alternativeName>
    <alternativeName>
        <fullName evidence="16">Potassium-binding and translocating subunit B</fullName>
    </alternativeName>
    <alternativeName>
        <fullName evidence="16">Potassium-translocating ATPase B chain</fullName>
    </alternativeName>
</protein>
<comment type="caution">
    <text evidence="18">The sequence shown here is derived from an EMBL/GenBank/DDBJ whole genome shotgun (WGS) entry which is preliminary data.</text>
</comment>
<dbReference type="InterPro" id="IPR006391">
    <property type="entry name" value="P-type_ATPase_bsu_IA"/>
</dbReference>
<evidence type="ECO:0000256" key="12">
    <source>
        <dbReference type="ARBA" id="ARBA00022967"/>
    </source>
</evidence>
<dbReference type="InterPro" id="IPR023298">
    <property type="entry name" value="ATPase_P-typ_TM_dom_sf"/>
</dbReference>
<keyword evidence="19" id="KW-1185">Reference proteome</keyword>
<accession>A0A3D9V4Q8</accession>
<dbReference type="Gene3D" id="3.40.50.1000">
    <property type="entry name" value="HAD superfamily/HAD-like"/>
    <property type="match status" value="1"/>
</dbReference>
<keyword evidence="9 16" id="KW-0067">ATP-binding</keyword>
<dbReference type="SFLD" id="SFLDS00003">
    <property type="entry name" value="Haloacid_Dehalogenase"/>
    <property type="match status" value="1"/>
</dbReference>
<keyword evidence="3 16" id="KW-1003">Cell membrane</keyword>
<comment type="function">
    <text evidence="16">Part of the high-affinity ATP-driven potassium transport (or Kdp) system, which catalyzes the hydrolysis of ATP coupled with the electrogenic transport of potassium into the cytoplasm. This subunit is responsible for energy coupling to the transport system and for the release of the potassium ions to the cytoplasm.</text>
</comment>
<dbReference type="SUPFAM" id="SSF81665">
    <property type="entry name" value="Calcium ATPase, transmembrane domain M"/>
    <property type="match status" value="1"/>
</dbReference>
<evidence type="ECO:0000256" key="8">
    <source>
        <dbReference type="ARBA" id="ARBA00022741"/>
    </source>
</evidence>
<evidence type="ECO:0000256" key="16">
    <source>
        <dbReference type="HAMAP-Rule" id="MF_00285"/>
    </source>
</evidence>
<keyword evidence="13 16" id="KW-1133">Transmembrane helix</keyword>
<evidence type="ECO:0000256" key="5">
    <source>
        <dbReference type="ARBA" id="ARBA00022553"/>
    </source>
</evidence>
<name>A0A3D9V4Q8_9MICO</name>
<feature type="transmembrane region" description="Helical" evidence="16">
    <location>
        <begin position="209"/>
        <end position="230"/>
    </location>
</feature>
<keyword evidence="6 16" id="KW-0812">Transmembrane</keyword>
<feature type="binding site" evidence="16">
    <location>
        <position position="383"/>
    </location>
    <ligand>
        <name>ATP</name>
        <dbReference type="ChEBI" id="CHEBI:30616"/>
    </ligand>
</feature>
<evidence type="ECO:0000256" key="4">
    <source>
        <dbReference type="ARBA" id="ARBA00022538"/>
    </source>
</evidence>
<keyword evidence="10 16" id="KW-0460">Magnesium</keyword>
<dbReference type="CDD" id="cd02078">
    <property type="entry name" value="P-type_ATPase_K"/>
    <property type="match status" value="1"/>
</dbReference>
<dbReference type="SFLD" id="SFLDG00002">
    <property type="entry name" value="C1.7:_P-type_atpase_like"/>
    <property type="match status" value="1"/>
</dbReference>
<feature type="domain" description="P-type ATPase A" evidence="17">
    <location>
        <begin position="104"/>
        <end position="198"/>
    </location>
</feature>
<evidence type="ECO:0000313" key="19">
    <source>
        <dbReference type="Proteomes" id="UP000256253"/>
    </source>
</evidence>
<dbReference type="FunFam" id="2.70.150.10:FF:000033">
    <property type="entry name" value="Potassium-transporting ATPase ATP-binding subunit"/>
    <property type="match status" value="1"/>
</dbReference>
<dbReference type="EMBL" id="QTUA01000001">
    <property type="protein sequence ID" value="REF32151.1"/>
    <property type="molecule type" value="Genomic_DNA"/>
</dbReference>
<dbReference type="SFLD" id="SFLDF00027">
    <property type="entry name" value="p-type_atpase"/>
    <property type="match status" value="1"/>
</dbReference>
<keyword evidence="12 16" id="KW-1278">Translocase</keyword>
<dbReference type="GO" id="GO:0000287">
    <property type="term" value="F:magnesium ion binding"/>
    <property type="evidence" value="ECO:0007669"/>
    <property type="project" value="UniProtKB-UniRule"/>
</dbReference>
<keyword evidence="14 16" id="KW-0406">Ion transport</keyword>